<dbReference type="GeneID" id="3874408"/>
<evidence type="ECO:0000313" key="1">
    <source>
        <dbReference type="EMBL" id="EAA29022.1"/>
    </source>
</evidence>
<keyword evidence="2" id="KW-1185">Reference proteome</keyword>
<dbReference type="RefSeq" id="XP_958258.1">
    <property type="nucleotide sequence ID" value="XM_953165.1"/>
</dbReference>
<organism evidence="1 2">
    <name type="scientific">Neurospora crassa (strain ATCC 24698 / 74-OR23-1A / CBS 708.71 / DSM 1257 / FGSC 987)</name>
    <dbReference type="NCBI Taxonomy" id="367110"/>
    <lineage>
        <taxon>Eukaryota</taxon>
        <taxon>Fungi</taxon>
        <taxon>Dikarya</taxon>
        <taxon>Ascomycota</taxon>
        <taxon>Pezizomycotina</taxon>
        <taxon>Sordariomycetes</taxon>
        <taxon>Sordariomycetidae</taxon>
        <taxon>Sordariales</taxon>
        <taxon>Sordariaceae</taxon>
        <taxon>Neurospora</taxon>
    </lineage>
</organism>
<accession>Q7S107</accession>
<gene>
    <name evidence="1" type="ORF">NCU07764</name>
</gene>
<dbReference type="OMA" id="NNTCASW"/>
<dbReference type="AlphaFoldDB" id="Q7S107"/>
<dbReference type="PaxDb" id="5141-EFNCRP00000007935"/>
<proteinExistence type="predicted"/>
<sequence>MVDGQFHVQAFSIQQPGSRWMLLLLGCNAMISGEWQDFNVTKQAEAANNTCASWPPNFWRHFYHAVTNRDMQNKMRKKPRPLMF</sequence>
<dbReference type="InParanoid" id="Q7S107"/>
<dbReference type="HOGENOM" id="CLU_193171_0_0_1"/>
<protein>
    <submittedName>
        <fullName evidence="1">Uncharacterized protein</fullName>
    </submittedName>
</protein>
<dbReference type="OrthoDB" id="10388246at2759"/>
<dbReference type="Proteomes" id="UP000001805">
    <property type="component" value="Chromosome 2, Linkage Group V"/>
</dbReference>
<dbReference type="KEGG" id="ncr:NCU07764"/>
<reference evidence="1 2" key="1">
    <citation type="journal article" date="2003" name="Nature">
        <title>The genome sequence of the filamentous fungus Neurospora crassa.</title>
        <authorList>
            <person name="Galagan J.E."/>
            <person name="Calvo S.E."/>
            <person name="Borkovich K.A."/>
            <person name="Selker E.U."/>
            <person name="Read N.D."/>
            <person name="Jaffe D."/>
            <person name="FitzHugh W."/>
            <person name="Ma L.J."/>
            <person name="Smirnov S."/>
            <person name="Purcell S."/>
            <person name="Rehman B."/>
            <person name="Elkins T."/>
            <person name="Engels R."/>
            <person name="Wang S."/>
            <person name="Nielsen C.B."/>
            <person name="Butler J."/>
            <person name="Endrizzi M."/>
            <person name="Qui D."/>
            <person name="Ianakiev P."/>
            <person name="Bell-Pedersen D."/>
            <person name="Nelson M.A."/>
            <person name="Werner-Washburne M."/>
            <person name="Selitrennikoff C.P."/>
            <person name="Kinsey J.A."/>
            <person name="Braun E.L."/>
            <person name="Zelter A."/>
            <person name="Schulte U."/>
            <person name="Kothe G.O."/>
            <person name="Jedd G."/>
            <person name="Mewes W."/>
            <person name="Staben C."/>
            <person name="Marcotte E."/>
            <person name="Greenberg D."/>
            <person name="Roy A."/>
            <person name="Foley K."/>
            <person name="Naylor J."/>
            <person name="Stange-Thomann N."/>
            <person name="Barrett R."/>
            <person name="Gnerre S."/>
            <person name="Kamal M."/>
            <person name="Kamvysselis M."/>
            <person name="Mauceli E."/>
            <person name="Bielke C."/>
            <person name="Rudd S."/>
            <person name="Frishman D."/>
            <person name="Krystofova S."/>
            <person name="Rasmussen C."/>
            <person name="Metzenberg R.L."/>
            <person name="Perkins D.D."/>
            <person name="Kroken S."/>
            <person name="Cogoni C."/>
            <person name="Macino G."/>
            <person name="Catcheside D."/>
            <person name="Li W."/>
            <person name="Pratt R.J."/>
            <person name="Osmani S.A."/>
            <person name="DeSouza C.P."/>
            <person name="Glass L."/>
            <person name="Orbach M.J."/>
            <person name="Berglund J.A."/>
            <person name="Voelker R."/>
            <person name="Yarden O."/>
            <person name="Plamann M."/>
            <person name="Seiler S."/>
            <person name="Dunlap J."/>
            <person name="Radford A."/>
            <person name="Aramayo R."/>
            <person name="Natvig D.O."/>
            <person name="Alex L.A."/>
            <person name="Mannhaupt G."/>
            <person name="Ebbole D.J."/>
            <person name="Freitag M."/>
            <person name="Paulsen I."/>
            <person name="Sachs M.S."/>
            <person name="Lander E.S."/>
            <person name="Nusbaum C."/>
            <person name="Birren B."/>
        </authorList>
    </citation>
    <scope>NUCLEOTIDE SEQUENCE [LARGE SCALE GENOMIC DNA]</scope>
    <source>
        <strain evidence="2">ATCC 24698 / 74-OR23-1A / CBS 708.71 / DSM 1257 / FGSC 987</strain>
    </source>
</reference>
<name>Q7S107_NEUCR</name>
<evidence type="ECO:0000313" key="2">
    <source>
        <dbReference type="Proteomes" id="UP000001805"/>
    </source>
</evidence>
<dbReference type="EMBL" id="CM002240">
    <property type="protein sequence ID" value="EAA29022.1"/>
    <property type="molecule type" value="Genomic_DNA"/>
</dbReference>
<dbReference type="VEuPathDB" id="FungiDB:NCU07764"/>